<evidence type="ECO:0000313" key="4">
    <source>
        <dbReference type="Proteomes" id="UP000184476"/>
    </source>
</evidence>
<accession>A0A1M4SND7</accession>
<keyword evidence="3" id="KW-0560">Oxidoreductase</keyword>
<evidence type="ECO:0000256" key="1">
    <source>
        <dbReference type="SAM" id="Coils"/>
    </source>
</evidence>
<dbReference type="EMBL" id="FQVL01000001">
    <property type="protein sequence ID" value="SHE33753.1"/>
    <property type="molecule type" value="Genomic_DNA"/>
</dbReference>
<reference evidence="3 4" key="1">
    <citation type="submission" date="2016-11" db="EMBL/GenBank/DDBJ databases">
        <authorList>
            <person name="Jaros S."/>
            <person name="Januszkiewicz K."/>
            <person name="Wedrychowicz H."/>
        </authorList>
    </citation>
    <scope>NUCLEOTIDE SEQUENCE [LARGE SCALE GENOMIC DNA]</scope>
    <source>
        <strain evidence="3 4">DSM 44666</strain>
    </source>
</reference>
<keyword evidence="1" id="KW-0175">Coiled coil</keyword>
<organism evidence="3 4">
    <name type="scientific">Seinonella peptonophila</name>
    <dbReference type="NCBI Taxonomy" id="112248"/>
    <lineage>
        <taxon>Bacteria</taxon>
        <taxon>Bacillati</taxon>
        <taxon>Bacillota</taxon>
        <taxon>Bacilli</taxon>
        <taxon>Bacillales</taxon>
        <taxon>Thermoactinomycetaceae</taxon>
        <taxon>Seinonella</taxon>
    </lineage>
</organism>
<dbReference type="Proteomes" id="UP000184476">
    <property type="component" value="Unassembled WGS sequence"/>
</dbReference>
<keyword evidence="3" id="KW-0575">Peroxidase</keyword>
<name>A0A1M4SND7_9BACL</name>
<dbReference type="InterPro" id="IPR004675">
    <property type="entry name" value="AhpD_core"/>
</dbReference>
<dbReference type="InterPro" id="IPR003779">
    <property type="entry name" value="CMD-like"/>
</dbReference>
<feature type="coiled-coil region" evidence="1">
    <location>
        <begin position="137"/>
        <end position="164"/>
    </location>
</feature>
<sequence>MEFKEQVQLLGQLPKLIQEPYQRYRSFSNAIWNKGVLTVEEKEVIAIAVAHSTKCAYCIRFHTRKAKHLGISIEKLLEAATITASIEAASPIYYRYEKSELDRQAFPHHIETTIPFIDSIDDMGHLSTRIRILIAFAVNHLVQIEQLQDQLVNLADESNIVEDEIREAILVAAALKAGGAISHTAELINEYLSIESGV</sequence>
<dbReference type="Gene3D" id="1.20.1290.10">
    <property type="entry name" value="AhpD-like"/>
    <property type="match status" value="2"/>
</dbReference>
<dbReference type="Pfam" id="PF02627">
    <property type="entry name" value="CMD"/>
    <property type="match status" value="1"/>
</dbReference>
<dbReference type="AlphaFoldDB" id="A0A1M4SND7"/>
<dbReference type="RefSeq" id="WP_073150138.1">
    <property type="nucleotide sequence ID" value="NZ_FQVL01000001.1"/>
</dbReference>
<dbReference type="PANTHER" id="PTHR33930:SF8">
    <property type="entry name" value="4-CARBOXYMUCONOLACTONE DECARBOXYLASE"/>
    <property type="match status" value="1"/>
</dbReference>
<dbReference type="STRING" id="112248.SAMN05444392_10161"/>
<keyword evidence="4" id="KW-1185">Reference proteome</keyword>
<dbReference type="SUPFAM" id="SSF69118">
    <property type="entry name" value="AhpD-like"/>
    <property type="match status" value="2"/>
</dbReference>
<dbReference type="PANTHER" id="PTHR33930">
    <property type="entry name" value="ALKYL HYDROPEROXIDE REDUCTASE AHPD"/>
    <property type="match status" value="1"/>
</dbReference>
<evidence type="ECO:0000313" key="3">
    <source>
        <dbReference type="EMBL" id="SHE33753.1"/>
    </source>
</evidence>
<dbReference type="NCBIfam" id="TIGR00778">
    <property type="entry name" value="ahpD_dom"/>
    <property type="match status" value="1"/>
</dbReference>
<gene>
    <name evidence="3" type="ORF">SAMN05444392_10161</name>
</gene>
<dbReference type="GO" id="GO:0051920">
    <property type="term" value="F:peroxiredoxin activity"/>
    <property type="evidence" value="ECO:0007669"/>
    <property type="project" value="InterPro"/>
</dbReference>
<dbReference type="InterPro" id="IPR029032">
    <property type="entry name" value="AhpD-like"/>
</dbReference>
<feature type="domain" description="Carboxymuconolactone decarboxylase-like" evidence="2">
    <location>
        <begin position="21"/>
        <end position="87"/>
    </location>
</feature>
<evidence type="ECO:0000259" key="2">
    <source>
        <dbReference type="Pfam" id="PF02627"/>
    </source>
</evidence>
<protein>
    <submittedName>
        <fullName evidence="3">Alkylhydroperoxidase AhpD family core domain-containing protein</fullName>
    </submittedName>
</protein>
<proteinExistence type="predicted"/>